<proteinExistence type="predicted"/>
<evidence type="ECO:0000313" key="2">
    <source>
        <dbReference type="Proteomes" id="UP000245080"/>
    </source>
</evidence>
<protein>
    <submittedName>
        <fullName evidence="1">Acyltransferase</fullName>
    </submittedName>
</protein>
<dbReference type="Pfam" id="PF06028">
    <property type="entry name" value="DUF915"/>
    <property type="match status" value="1"/>
</dbReference>
<sequence length="280" mass="31333">MIKKRYGWWLLLFGLCVLLFLPGYLTLSKQTEAFKTSKKTYMAPLIMVPGSSATPNRYDGLVTELNKKTTVKHSLLRVLVKTDGQLKFSGKIRARDPQPIIVVGFENSADGEQNIYQQAKWFNIAFKRLQSVYQFNHFSALGHSNGGLILTLFMEENLSKYNVTADRLMAIGSPFNMEEKDRNVKTGMYNTLYKQRLYLPSSLTVYSVAGGTSLKSDGIVPDSSVALGRNVFQGSVKHYTEITVTGSTSNHADLPENPQIIKLMEQYLLTGKPKSSSKPN</sequence>
<dbReference type="OrthoDB" id="2157689at2"/>
<reference evidence="1 2" key="1">
    <citation type="journal article" date="2018" name="Int. J. Syst. Evol. Microbiol.">
        <title>Lactobacillus bambusae sp. nov., isolated from a traditional fermented Ma-bamboo shoots of Taiwan.</title>
        <authorList>
            <person name="Wang L.-T."/>
        </authorList>
    </citation>
    <scope>NUCLEOTIDE SEQUENCE [LARGE SCALE GENOMIC DNA]</scope>
    <source>
        <strain evidence="1 2">BS-W1</strain>
    </source>
</reference>
<name>A0A2V1MYI6_9LACO</name>
<dbReference type="AlphaFoldDB" id="A0A2V1MYI6"/>
<dbReference type="RefSeq" id="WP_109250021.1">
    <property type="nucleotide sequence ID" value="NZ_QCXQ01000002.1"/>
</dbReference>
<keyword evidence="2" id="KW-1185">Reference proteome</keyword>
<dbReference type="Proteomes" id="UP000245080">
    <property type="component" value="Unassembled WGS sequence"/>
</dbReference>
<dbReference type="EMBL" id="QCXQ01000002">
    <property type="protein sequence ID" value="PWG00074.1"/>
    <property type="molecule type" value="Genomic_DNA"/>
</dbReference>
<dbReference type="Gene3D" id="3.40.50.1820">
    <property type="entry name" value="alpha/beta hydrolase"/>
    <property type="match status" value="1"/>
</dbReference>
<accession>A0A2V1MYI6</accession>
<dbReference type="SUPFAM" id="SSF53474">
    <property type="entry name" value="alpha/beta-Hydrolases"/>
    <property type="match status" value="1"/>
</dbReference>
<dbReference type="GO" id="GO:0016746">
    <property type="term" value="F:acyltransferase activity"/>
    <property type="evidence" value="ECO:0007669"/>
    <property type="project" value="UniProtKB-KW"/>
</dbReference>
<gene>
    <name evidence="1" type="ORF">DCM90_03820</name>
</gene>
<dbReference type="InterPro" id="IPR029058">
    <property type="entry name" value="AB_hydrolase_fold"/>
</dbReference>
<organism evidence="1 2">
    <name type="scientific">Levilactobacillus bambusae</name>
    <dbReference type="NCBI Taxonomy" id="2024736"/>
    <lineage>
        <taxon>Bacteria</taxon>
        <taxon>Bacillati</taxon>
        <taxon>Bacillota</taxon>
        <taxon>Bacilli</taxon>
        <taxon>Lactobacillales</taxon>
        <taxon>Lactobacillaceae</taxon>
        <taxon>Levilactobacillus</taxon>
    </lineage>
</organism>
<keyword evidence="1" id="KW-0808">Transferase</keyword>
<comment type="caution">
    <text evidence="1">The sequence shown here is derived from an EMBL/GenBank/DDBJ whole genome shotgun (WGS) entry which is preliminary data.</text>
</comment>
<dbReference type="InterPro" id="IPR010315">
    <property type="entry name" value="DUF915_hydro-like"/>
</dbReference>
<evidence type="ECO:0000313" key="1">
    <source>
        <dbReference type="EMBL" id="PWG00074.1"/>
    </source>
</evidence>
<keyword evidence="1" id="KW-0012">Acyltransferase</keyword>